<evidence type="ECO:0000313" key="4">
    <source>
        <dbReference type="Proteomes" id="UP000285517"/>
    </source>
</evidence>
<name>A0A410G5C1_9FLAO</name>
<feature type="transmembrane region" description="Helical" evidence="1">
    <location>
        <begin position="56"/>
        <end position="77"/>
    </location>
</feature>
<protein>
    <submittedName>
        <fullName evidence="3">DoxX family membrane protein</fullName>
    </submittedName>
</protein>
<evidence type="ECO:0000256" key="1">
    <source>
        <dbReference type="SAM" id="Phobius"/>
    </source>
</evidence>
<dbReference type="KEGG" id="aev:EI546_12000"/>
<dbReference type="OrthoDB" id="676158at2"/>
<keyword evidence="1" id="KW-0812">Transmembrane</keyword>
<sequence>MRKAIKLFLRLALAAGFLSAVADRFGFWPDNVSAWGNWESFLQYTATINPWFPSSAIPALAIIATCAEIIFAIFLIIGFKTKLFANLSGLLLLIFALSMSFSIGIKPVFDYSVFIASAGAFALGAMKEKFWEVG</sequence>
<keyword evidence="1" id="KW-0472">Membrane</keyword>
<feature type="transmembrane region" description="Helical" evidence="1">
    <location>
        <begin position="84"/>
        <end position="103"/>
    </location>
</feature>
<feature type="chain" id="PRO_5019066690" evidence="2">
    <location>
        <begin position="23"/>
        <end position="134"/>
    </location>
</feature>
<accession>A0A410G5C1</accession>
<dbReference type="RefSeq" id="WP_128250761.1">
    <property type="nucleotide sequence ID" value="NZ_CP034951.1"/>
</dbReference>
<reference evidence="3 4" key="1">
    <citation type="submission" date="2019-01" db="EMBL/GenBank/DDBJ databases">
        <title>Complete genome sequencing of Aequorivita sp. H23M31.</title>
        <authorList>
            <person name="Bae J.-W."/>
        </authorList>
    </citation>
    <scope>NUCLEOTIDE SEQUENCE [LARGE SCALE GENOMIC DNA]</scope>
    <source>
        <strain evidence="3 4">H23M31</strain>
    </source>
</reference>
<organism evidence="3 4">
    <name type="scientific">Aequorivita ciconiae</name>
    <dbReference type="NCBI Taxonomy" id="2494375"/>
    <lineage>
        <taxon>Bacteria</taxon>
        <taxon>Pseudomonadati</taxon>
        <taxon>Bacteroidota</taxon>
        <taxon>Flavobacteriia</taxon>
        <taxon>Flavobacteriales</taxon>
        <taxon>Flavobacteriaceae</taxon>
        <taxon>Aequorivita</taxon>
    </lineage>
</organism>
<dbReference type="EMBL" id="CP034951">
    <property type="protein sequence ID" value="QAA82395.1"/>
    <property type="molecule type" value="Genomic_DNA"/>
</dbReference>
<dbReference type="AlphaFoldDB" id="A0A410G5C1"/>
<keyword evidence="2" id="KW-0732">Signal</keyword>
<keyword evidence="1" id="KW-1133">Transmembrane helix</keyword>
<feature type="signal peptide" evidence="2">
    <location>
        <begin position="1"/>
        <end position="22"/>
    </location>
</feature>
<keyword evidence="4" id="KW-1185">Reference proteome</keyword>
<dbReference type="Proteomes" id="UP000285517">
    <property type="component" value="Chromosome"/>
</dbReference>
<evidence type="ECO:0000256" key="2">
    <source>
        <dbReference type="SAM" id="SignalP"/>
    </source>
</evidence>
<evidence type="ECO:0000313" key="3">
    <source>
        <dbReference type="EMBL" id="QAA82395.1"/>
    </source>
</evidence>
<proteinExistence type="predicted"/>
<gene>
    <name evidence="3" type="ORF">EI546_12000</name>
</gene>